<dbReference type="AlphaFoldDB" id="A0A9P0KZT8"/>
<dbReference type="OrthoDB" id="6022762at2759"/>
<dbReference type="PANTHER" id="PTHR38563:SF1">
    <property type="entry name" value="FL(2)D-ASSOCIATED COMPLEX COMPONENT"/>
    <property type="match status" value="1"/>
</dbReference>
<evidence type="ECO:0000313" key="2">
    <source>
        <dbReference type="Proteomes" id="UP001152888"/>
    </source>
</evidence>
<dbReference type="PANTHER" id="PTHR38563">
    <property type="entry name" value="FL(2)D-ASSOCIATED COMPLEX COMPONENT"/>
    <property type="match status" value="1"/>
</dbReference>
<name>A0A9P0KZT8_ACAOB</name>
<reference evidence="1" key="1">
    <citation type="submission" date="2022-03" db="EMBL/GenBank/DDBJ databases">
        <authorList>
            <person name="Sayadi A."/>
        </authorList>
    </citation>
    <scope>NUCLEOTIDE SEQUENCE</scope>
</reference>
<dbReference type="GO" id="GO:0036396">
    <property type="term" value="C:RNA N6-methyladenosine methyltransferase complex"/>
    <property type="evidence" value="ECO:0007669"/>
    <property type="project" value="InterPro"/>
</dbReference>
<evidence type="ECO:0000313" key="1">
    <source>
        <dbReference type="EMBL" id="CAH1983685.1"/>
    </source>
</evidence>
<sequence length="212" mass="24589">MHQLHLSLQQASSSHRRMQRLWTVKIWNWTLRRSQRMSWKRNPSDTGIGDALGVDWASLVAESRPRQKPTSSAKLRWEGHNVLLSLGEQRELTLKQVKVKTERQEVNANGIEVTIKQEPQDPASTTACDMDDPLMVLHPIAAVQSADREKQWWRKSLFSSAGAYRRALSARRDLLFRRHLCNLPHNDTYAEPPKRHDPELLQVATRLFERCL</sequence>
<dbReference type="GO" id="GO:0016556">
    <property type="term" value="P:mRNA modification"/>
    <property type="evidence" value="ECO:0007669"/>
    <property type="project" value="InterPro"/>
</dbReference>
<protein>
    <submittedName>
        <fullName evidence="1">Uncharacterized protein</fullName>
    </submittedName>
</protein>
<keyword evidence="2" id="KW-1185">Reference proteome</keyword>
<organism evidence="1 2">
    <name type="scientific">Acanthoscelides obtectus</name>
    <name type="common">Bean weevil</name>
    <name type="synonym">Bruchus obtectus</name>
    <dbReference type="NCBI Taxonomy" id="200917"/>
    <lineage>
        <taxon>Eukaryota</taxon>
        <taxon>Metazoa</taxon>
        <taxon>Ecdysozoa</taxon>
        <taxon>Arthropoda</taxon>
        <taxon>Hexapoda</taxon>
        <taxon>Insecta</taxon>
        <taxon>Pterygota</taxon>
        <taxon>Neoptera</taxon>
        <taxon>Endopterygota</taxon>
        <taxon>Coleoptera</taxon>
        <taxon>Polyphaga</taxon>
        <taxon>Cucujiformia</taxon>
        <taxon>Chrysomeloidea</taxon>
        <taxon>Chrysomelidae</taxon>
        <taxon>Bruchinae</taxon>
        <taxon>Bruchini</taxon>
        <taxon>Acanthoscelides</taxon>
    </lineage>
</organism>
<dbReference type="Proteomes" id="UP001152888">
    <property type="component" value="Unassembled WGS sequence"/>
</dbReference>
<comment type="caution">
    <text evidence="1">The sequence shown here is derived from an EMBL/GenBank/DDBJ whole genome shotgun (WGS) entry which is preliminary data.</text>
</comment>
<dbReference type="EMBL" id="CAKOFQ010006944">
    <property type="protein sequence ID" value="CAH1983685.1"/>
    <property type="molecule type" value="Genomic_DNA"/>
</dbReference>
<accession>A0A9P0KZT8</accession>
<dbReference type="InterPro" id="IPR040427">
    <property type="entry name" value="Flacc"/>
</dbReference>
<proteinExistence type="predicted"/>
<gene>
    <name evidence="1" type="ORF">ACAOBT_LOCUS15695</name>
</gene>